<evidence type="ECO:0000256" key="4">
    <source>
        <dbReference type="ARBA" id="ARBA00022829"/>
    </source>
</evidence>
<dbReference type="RefSeq" id="XP_015464890.1">
    <property type="nucleotide sequence ID" value="XM_015614285.1"/>
</dbReference>
<reference evidence="6 7" key="1">
    <citation type="submission" date="2015-11" db="EMBL/GenBank/DDBJ databases">
        <title>The genome of Debaryomyces fabryi.</title>
        <authorList>
            <person name="Tafer H."/>
            <person name="Lopandic K."/>
        </authorList>
    </citation>
    <scope>NUCLEOTIDE SEQUENCE [LARGE SCALE GENOMIC DNA]</scope>
    <source>
        <strain evidence="6 7">CBS 789</strain>
    </source>
</reference>
<dbReference type="GO" id="GO:0051307">
    <property type="term" value="P:meiotic chromosome separation"/>
    <property type="evidence" value="ECO:0007669"/>
    <property type="project" value="TreeGrafter"/>
</dbReference>
<dbReference type="PANTHER" id="PTHR12792">
    <property type="entry name" value="EXTRA SPINDLE POLES 1-RELATED"/>
    <property type="match status" value="1"/>
</dbReference>
<dbReference type="PROSITE" id="PS51700">
    <property type="entry name" value="SEPARIN"/>
    <property type="match status" value="1"/>
</dbReference>
<dbReference type="Pfam" id="PF03568">
    <property type="entry name" value="Separin_C"/>
    <property type="match status" value="1"/>
</dbReference>
<dbReference type="GO" id="GO:0072686">
    <property type="term" value="C:mitotic spindle"/>
    <property type="evidence" value="ECO:0007669"/>
    <property type="project" value="TreeGrafter"/>
</dbReference>
<protein>
    <recommendedName>
        <fullName evidence="2">separase</fullName>
        <ecNumber evidence="2">3.4.22.49</ecNumber>
    </recommendedName>
</protein>
<evidence type="ECO:0000256" key="1">
    <source>
        <dbReference type="ARBA" id="ARBA00000451"/>
    </source>
</evidence>
<dbReference type="InterPro" id="IPR005314">
    <property type="entry name" value="Peptidase_C50"/>
</dbReference>
<keyword evidence="4" id="KW-0159">Chromosome partition</keyword>
<evidence type="ECO:0000313" key="7">
    <source>
        <dbReference type="Proteomes" id="UP000054251"/>
    </source>
</evidence>
<dbReference type="GeneID" id="26842465"/>
<dbReference type="Proteomes" id="UP000054251">
    <property type="component" value="Unassembled WGS sequence"/>
</dbReference>
<dbReference type="EC" id="3.4.22.49" evidence="2"/>
<dbReference type="GO" id="GO:0044732">
    <property type="term" value="C:mitotic spindle pole body"/>
    <property type="evidence" value="ECO:0007669"/>
    <property type="project" value="TreeGrafter"/>
</dbReference>
<keyword evidence="3" id="KW-0378">Hydrolase</keyword>
<comment type="catalytic activity">
    <reaction evidence="1">
        <text>All bonds known to be hydrolyzed by this endopeptidase have arginine in P1 and an acidic residue in P4. P6 is often occupied by an acidic residue or by a hydroxy-amino-acid residue, the phosphorylation of which enhances cleavage.</text>
        <dbReference type="EC" id="3.4.22.49"/>
    </reaction>
</comment>
<evidence type="ECO:0000259" key="5">
    <source>
        <dbReference type="PROSITE" id="PS51700"/>
    </source>
</evidence>
<proteinExistence type="predicted"/>
<organism evidence="6 7">
    <name type="scientific">Debaryomyces fabryi</name>
    <dbReference type="NCBI Taxonomy" id="58627"/>
    <lineage>
        <taxon>Eukaryota</taxon>
        <taxon>Fungi</taxon>
        <taxon>Dikarya</taxon>
        <taxon>Ascomycota</taxon>
        <taxon>Saccharomycotina</taxon>
        <taxon>Pichiomycetes</taxon>
        <taxon>Debaryomycetaceae</taxon>
        <taxon>Debaryomyces</taxon>
    </lineage>
</organism>
<sequence length="1807" mass="208094">MILESIKDYISLDPLLTSYLQSYNYTGSPLHSSRRQNVQVQSPSKTKVSIELSAIKIIDAVLKDESIDSSVLNHEEHQNLLEVISKAFRCVYSSISKTQDYINVIKKHQVYVIKLIALKKIDVSLAELGLIYQIINKVINVKSSIDWHNTSGLGYEELLQGIPFNETFLECLDENHKLQIVNLTIAFHFMCIQCILQTITLNLKLIISNRDRKLNISLFGAIAPYFLSTGNFSQWLTYSYTQYSNKDKHVNNLNKMINGFLKIICILVTKVKGPSLTELYYFQSLFTIKSIEYQLLKSGDYSNIQLDLNTQENAQLLPYIEDVKSVLSQLDGNSSVSLEKLRIELDCIQLPSTRYPRSEIITAVNKAIDNLSGASLDQLVFYLLPKVKCDTDIASDPEFLSSMKRFIKTTLCAVDKTLAYSSIQICTSYFNLAFKTLKNLSCDHLIIFDSITIYLKDLVNSEKTEKSFLKFLSNTLQDLFNILSKFRQFKRIRNLSNLFFNLGNKEKNIPKDYWKLAISYELFIYSYNAETKTAENFKFLQSKVQKIVNALYEMRNFEESTSILLGFLRDAIDTKKTGFQQLFFDLAEFQMPLIIQLLAKCLVSDASIVNLIFGDESKLSENFKCILFINLVCFLEKSNNVRQKTDLINHIMKKLILKDSTLNLICIYHYFNLNGLNNFVVDIFTDACSLNDLNILFLSGVRLQEVINIGWNEEMLTDSLKLFEDWLERSDQSNMFIIDYEFEILRTFVNYLKYNSLTGRVIHLIQVYRQHRPTLDNAPKVYQNSLLLELELCDACIKLGLPLDASNHLTSSGTLLKQLSKYSSSNDCLQHVSNQDIMNWKLLQFEYCLLIGNKTHAKEKSTAILKFLDSKLEFNLKNQGPDMTLELKFENLFIIARFQLLTCKFNIQLSNFYDALDNVKLCIKVVYSIIKKLGNNIRKVVYNELKWKTASLLFECYKTIIDILKRLGISRDLLYYLLEFKKLDEANIAPFVNCSNSFYLTNFYVMLENMEAAFLSLTEGNNIYKLIEMDNRNIRLARILSNLLFLAAELKFNVKGKENGNCLPRKESYKKDLEVLLEFSWKELGTIPTSSLISMSSFIDSRSERIQLQYLLSLYEFDYSPDSGDYNRYEDDQYSRIITTISLAKTQTSNALKQLLLIPCFSLMDESCIALPCIVKEEKKFQGSVKPVYDNISNQIDIINNLIQTKEILLNCLSSKRLKQLSNYELNDLNKVFFRCLSLLSSVAIYKSDFSLVSGENSVLSYLYYLQDLPRYLPFLNDRSINHETVTSQSNNNELLPSEVNDGFINREIDLVTSEFFNDLAEYLPSSWIIITIDICPYTGDLLLSKMHKYSYKKPFFLRIPLNKKSNEGDSLEMSFNEMIKALESIIKQSDISTRIETTSKIKSKEDRKNWWKLRFSLDLELKHLLDHVENNWLGGYKGIFDDPSTNESFLSAFGFDFECLLNEILPSRMLKLAEDKFMDFDNNVLQLFLSMCEMYREDHAEIDDSEFKQKSYKFLNDLILFILDSLTYHGEQNAYDEIDIEKFHYLLEKLLSTYAQKKNRPLVHTDYRESHTILVPSAKCSSFPWESLNFLKGRSISRVPSIGTLLDMLKSRHKSLNIETSNNLYYLINPGGDLIRTQTKFKPFFIDKENWEGLIGTQPNGDEVLHKLGDMDLFVYLGHGGCEQFIRTSSLLKAACNNDNHILPPSLLIGCSSGALNYNGLLEPNGTVYNWLICGSPMVVVNLWDVTDKDIDMFSLSVFEKWGLLGTTSSDSVNICKAVGDSRERCTLKYLNGSAPIVYGLPMILK</sequence>
<accession>A0A0V1PRD5</accession>
<dbReference type="PANTHER" id="PTHR12792:SF0">
    <property type="entry name" value="SEPARIN"/>
    <property type="match status" value="1"/>
</dbReference>
<dbReference type="OrthoDB" id="10255632at2759"/>
<dbReference type="GO" id="GO:0004197">
    <property type="term" value="F:cysteine-type endopeptidase activity"/>
    <property type="evidence" value="ECO:0007669"/>
    <property type="project" value="InterPro"/>
</dbReference>
<dbReference type="GO" id="GO:0006508">
    <property type="term" value="P:proteolysis"/>
    <property type="evidence" value="ECO:0007669"/>
    <property type="project" value="InterPro"/>
</dbReference>
<feature type="domain" description="Peptidase C50" evidence="5">
    <location>
        <begin position="1622"/>
        <end position="1723"/>
    </location>
</feature>
<dbReference type="EMBL" id="LMYN01000212">
    <property type="protein sequence ID" value="KRZ98787.1"/>
    <property type="molecule type" value="Genomic_DNA"/>
</dbReference>
<evidence type="ECO:0000256" key="3">
    <source>
        <dbReference type="ARBA" id="ARBA00022801"/>
    </source>
</evidence>
<dbReference type="GO" id="GO:0005737">
    <property type="term" value="C:cytoplasm"/>
    <property type="evidence" value="ECO:0007669"/>
    <property type="project" value="TreeGrafter"/>
</dbReference>
<keyword evidence="7" id="KW-1185">Reference proteome</keyword>
<gene>
    <name evidence="6" type="ORF">AC631_05456</name>
</gene>
<evidence type="ECO:0000256" key="2">
    <source>
        <dbReference type="ARBA" id="ARBA00012489"/>
    </source>
</evidence>
<comment type="caution">
    <text evidence="6">The sequence shown here is derived from an EMBL/GenBank/DDBJ whole genome shotgun (WGS) entry which is preliminary data.</text>
</comment>
<name>A0A0V1PRD5_9ASCO</name>
<dbReference type="InterPro" id="IPR030397">
    <property type="entry name" value="SEPARIN_core_dom"/>
</dbReference>
<evidence type="ECO:0000313" key="6">
    <source>
        <dbReference type="EMBL" id="KRZ98787.1"/>
    </source>
</evidence>
<dbReference type="GO" id="GO:0005634">
    <property type="term" value="C:nucleus"/>
    <property type="evidence" value="ECO:0007669"/>
    <property type="project" value="InterPro"/>
</dbReference>